<dbReference type="GO" id="GO:0048731">
    <property type="term" value="P:system development"/>
    <property type="evidence" value="ECO:0007669"/>
    <property type="project" value="UniProtKB-ARBA"/>
</dbReference>
<feature type="repeat" description="PPR" evidence="2">
    <location>
        <begin position="360"/>
        <end position="390"/>
    </location>
</feature>
<feature type="domain" description="DYW" evidence="3">
    <location>
        <begin position="775"/>
        <end position="868"/>
    </location>
</feature>
<organism evidence="5 6">
    <name type="scientific">Adineta steineri</name>
    <dbReference type="NCBI Taxonomy" id="433720"/>
    <lineage>
        <taxon>Eukaryota</taxon>
        <taxon>Metazoa</taxon>
        <taxon>Spiralia</taxon>
        <taxon>Gnathifera</taxon>
        <taxon>Rotifera</taxon>
        <taxon>Eurotatoria</taxon>
        <taxon>Bdelloidea</taxon>
        <taxon>Adinetida</taxon>
        <taxon>Adinetidae</taxon>
        <taxon>Adineta</taxon>
    </lineage>
</organism>
<feature type="repeat" description="PPR" evidence="2">
    <location>
        <begin position="560"/>
        <end position="590"/>
    </location>
</feature>
<feature type="repeat" description="PPR" evidence="2">
    <location>
        <begin position="460"/>
        <end position="494"/>
    </location>
</feature>
<evidence type="ECO:0000313" key="5">
    <source>
        <dbReference type="EMBL" id="CAF4017785.1"/>
    </source>
</evidence>
<protein>
    <recommendedName>
        <fullName evidence="3">DYW domain-containing protein</fullName>
    </recommendedName>
</protein>
<dbReference type="Pfam" id="PF01535">
    <property type="entry name" value="PPR"/>
    <property type="match status" value="8"/>
</dbReference>
<dbReference type="FunFam" id="1.25.40.10:FF:000158">
    <property type="entry name" value="pentatricopeptide repeat-containing protein At2g33680"/>
    <property type="match status" value="1"/>
</dbReference>
<dbReference type="NCBIfam" id="TIGR00756">
    <property type="entry name" value="PPR"/>
    <property type="match status" value="5"/>
</dbReference>
<gene>
    <name evidence="4" type="ORF">IZO911_LOCUS41709</name>
    <name evidence="5" type="ORF">KXQ929_LOCUS29486</name>
</gene>
<feature type="repeat" description="PPR" evidence="2">
    <location>
        <begin position="160"/>
        <end position="190"/>
    </location>
</feature>
<evidence type="ECO:0000256" key="2">
    <source>
        <dbReference type="PROSITE-ProRule" id="PRU00708"/>
    </source>
</evidence>
<dbReference type="Proteomes" id="UP000663860">
    <property type="component" value="Unassembled WGS sequence"/>
</dbReference>
<evidence type="ECO:0000256" key="1">
    <source>
        <dbReference type="ARBA" id="ARBA00022737"/>
    </source>
</evidence>
<dbReference type="Pfam" id="PF13041">
    <property type="entry name" value="PPR_2"/>
    <property type="match status" value="1"/>
</dbReference>
<dbReference type="Pfam" id="PF14432">
    <property type="entry name" value="DYW_deaminase"/>
    <property type="match status" value="1"/>
</dbReference>
<dbReference type="AlphaFoldDB" id="A0A819PQ61"/>
<comment type="caution">
    <text evidence="5">The sequence shown here is derived from an EMBL/GenBank/DDBJ whole genome shotgun (WGS) entry which is preliminary data.</text>
</comment>
<dbReference type="PROSITE" id="PS51375">
    <property type="entry name" value="PPR"/>
    <property type="match status" value="5"/>
</dbReference>
<dbReference type="InterPro" id="IPR046960">
    <property type="entry name" value="PPR_At4g14850-like_plant"/>
</dbReference>
<dbReference type="SUPFAM" id="SSF48452">
    <property type="entry name" value="TPR-like"/>
    <property type="match status" value="1"/>
</dbReference>
<dbReference type="Gene3D" id="1.25.40.10">
    <property type="entry name" value="Tetratricopeptide repeat domain"/>
    <property type="match status" value="5"/>
</dbReference>
<dbReference type="EMBL" id="CAJNOE010001635">
    <property type="protein sequence ID" value="CAF1439404.1"/>
    <property type="molecule type" value="Genomic_DNA"/>
</dbReference>
<dbReference type="InterPro" id="IPR002885">
    <property type="entry name" value="PPR_rpt"/>
</dbReference>
<dbReference type="InterPro" id="IPR011990">
    <property type="entry name" value="TPR-like_helical_dom_sf"/>
</dbReference>
<name>A0A819PQ61_9BILA</name>
<dbReference type="EMBL" id="CAJOBB010003059">
    <property type="protein sequence ID" value="CAF4017785.1"/>
    <property type="molecule type" value="Genomic_DNA"/>
</dbReference>
<accession>A0A819PQ61</accession>
<reference evidence="5" key="1">
    <citation type="submission" date="2021-02" db="EMBL/GenBank/DDBJ databases">
        <authorList>
            <person name="Nowell W R."/>
        </authorList>
    </citation>
    <scope>NUCLEOTIDE SEQUENCE</scope>
</reference>
<dbReference type="Proteomes" id="UP000663868">
    <property type="component" value="Unassembled WGS sequence"/>
</dbReference>
<keyword evidence="1" id="KW-0677">Repeat</keyword>
<sequence length="869" mass="99724">MIRRILSISSSSKQIYTIMKKLSQNSLNNSSTQTPLFQLYIQRHDINNAYRLFLTITNKSSYIYATMIKGLISNNMLDKVLDLFDDMKIQPSRIILIMLFSVCARINNDRAKQTGRKFLNEMSGDFLNDNILLTAAINMLMKFGDVKNAEDLFQTVKKKDIVTYNAMMKGYTLNKMCDKALDVFEQIQLNLDDISYTIIFNTCAQLSNDRAKQIGRKLLNEIPEKFKENNYIQNSAIDMLMKFGDVKNAEDLFQTMKQKDIITYGAMMKGYTLNNMHDNVLNLLEQIQLNLSNVSYTIIFNACAQLSNDRAKEIGRKLLDEIPKNFKENKYIQSSAIDMLIKFGDVKNAENLFQIIKKKDIITYNTMLKGYTLNKMCDKALDLFEQIQLNLDDISYTIIFNACAQLSNDRAKQIGRKLLNEMPKNLKENKYIQNSAIDMLMKFGDIKNAEILFKMFEKKDIITYGAMMKGYNINNEPLKSLELFEEMKKNEIKIDKMVSLILIDTCAKIGIRSICESTVNQFPSYLYNNQYICNALISMWGKAGLVKNAQQIFESVDQPDVITYNAMINAYGKNRMGLEAVDLYRKMPNSLRNEISYICILNACSHSGLLDEAYSIFNEISHKTQQVITTMVDCLSRLFLFDEAKQLIEDYEKCNAPYSVMYMALLSGARNSRQSQLSQEIHKRMQLLFPNEKNHLISASILLCNISSALGDHEEAQALRLDRIKEFGNKVKVGLSWTEVNGEVEQFTAHDQSHPRSKEIYAEAQRISAELIKYGHVHDASWITRPLGEHETVESVLCSHSERLAIAFNFIEGRKPSFIQITKNLRVCGDCHQATKLIAKIRQVEIVVRDASCIHHFSRNGTCSCQDHF</sequence>
<feature type="repeat" description="PPR" evidence="2">
    <location>
        <begin position="593"/>
        <end position="627"/>
    </location>
</feature>
<dbReference type="GO" id="GO:0008270">
    <property type="term" value="F:zinc ion binding"/>
    <property type="evidence" value="ECO:0007669"/>
    <property type="project" value="InterPro"/>
</dbReference>
<proteinExistence type="predicted"/>
<evidence type="ECO:0000259" key="3">
    <source>
        <dbReference type="Pfam" id="PF14432"/>
    </source>
</evidence>
<dbReference type="GO" id="GO:0009451">
    <property type="term" value="P:RNA modification"/>
    <property type="evidence" value="ECO:0007669"/>
    <property type="project" value="InterPro"/>
</dbReference>
<dbReference type="InterPro" id="IPR032867">
    <property type="entry name" value="DYW_dom"/>
</dbReference>
<evidence type="ECO:0000313" key="6">
    <source>
        <dbReference type="Proteomes" id="UP000663868"/>
    </source>
</evidence>
<evidence type="ECO:0000313" key="4">
    <source>
        <dbReference type="EMBL" id="CAF1439404.1"/>
    </source>
</evidence>
<dbReference type="PANTHER" id="PTHR47926">
    <property type="entry name" value="PENTATRICOPEPTIDE REPEAT-CONTAINING PROTEIN"/>
    <property type="match status" value="1"/>
</dbReference>
<dbReference type="GO" id="GO:0003723">
    <property type="term" value="F:RNA binding"/>
    <property type="evidence" value="ECO:0007669"/>
    <property type="project" value="InterPro"/>
</dbReference>